<gene>
    <name evidence="2" type="ORF">RHGRI_010601</name>
</gene>
<evidence type="ECO:0000256" key="1">
    <source>
        <dbReference type="SAM" id="Coils"/>
    </source>
</evidence>
<name>A0AAV6KJA0_9ERIC</name>
<proteinExistence type="predicted"/>
<dbReference type="EMBL" id="JACTNZ010000004">
    <property type="protein sequence ID" value="KAG5552570.1"/>
    <property type="molecule type" value="Genomic_DNA"/>
</dbReference>
<accession>A0AAV6KJA0</accession>
<organism evidence="2 3">
    <name type="scientific">Rhododendron griersonianum</name>
    <dbReference type="NCBI Taxonomy" id="479676"/>
    <lineage>
        <taxon>Eukaryota</taxon>
        <taxon>Viridiplantae</taxon>
        <taxon>Streptophyta</taxon>
        <taxon>Embryophyta</taxon>
        <taxon>Tracheophyta</taxon>
        <taxon>Spermatophyta</taxon>
        <taxon>Magnoliopsida</taxon>
        <taxon>eudicotyledons</taxon>
        <taxon>Gunneridae</taxon>
        <taxon>Pentapetalae</taxon>
        <taxon>asterids</taxon>
        <taxon>Ericales</taxon>
        <taxon>Ericaceae</taxon>
        <taxon>Ericoideae</taxon>
        <taxon>Rhodoreae</taxon>
        <taxon>Rhododendron</taxon>
    </lineage>
</organism>
<sequence>MQLGFFDSLHKWLATMVNLKISGRDNGVKLMQYLREGLVLQLFETVVLKSGGGCKLLRSSMTEAERVRRGQERERRVKTRREIAEMEEEEEEEAAAIERSL</sequence>
<dbReference type="Proteomes" id="UP000823749">
    <property type="component" value="Chromosome 4"/>
</dbReference>
<keyword evidence="3" id="KW-1185">Reference proteome</keyword>
<comment type="caution">
    <text evidence="2">The sequence shown here is derived from an EMBL/GenBank/DDBJ whole genome shotgun (WGS) entry which is preliminary data.</text>
</comment>
<evidence type="ECO:0000313" key="2">
    <source>
        <dbReference type="EMBL" id="KAG5552570.1"/>
    </source>
</evidence>
<evidence type="ECO:0000313" key="3">
    <source>
        <dbReference type="Proteomes" id="UP000823749"/>
    </source>
</evidence>
<feature type="coiled-coil region" evidence="1">
    <location>
        <begin position="69"/>
        <end position="100"/>
    </location>
</feature>
<dbReference type="AlphaFoldDB" id="A0AAV6KJA0"/>
<keyword evidence="1" id="KW-0175">Coiled coil</keyword>
<protein>
    <submittedName>
        <fullName evidence="2">Uncharacterized protein</fullName>
    </submittedName>
</protein>
<reference evidence="2" key="1">
    <citation type="submission" date="2020-08" db="EMBL/GenBank/DDBJ databases">
        <title>Plant Genome Project.</title>
        <authorList>
            <person name="Zhang R.-G."/>
        </authorList>
    </citation>
    <scope>NUCLEOTIDE SEQUENCE</scope>
    <source>
        <strain evidence="2">WSP0</strain>
        <tissue evidence="2">Leaf</tissue>
    </source>
</reference>